<evidence type="ECO:0000313" key="3">
    <source>
        <dbReference type="Proteomes" id="UP001500221"/>
    </source>
</evidence>
<comment type="caution">
    <text evidence="2">The sequence shown here is derived from an EMBL/GenBank/DDBJ whole genome shotgun (WGS) entry which is preliminary data.</text>
</comment>
<evidence type="ECO:0000313" key="2">
    <source>
        <dbReference type="EMBL" id="GAA5150394.1"/>
    </source>
</evidence>
<keyword evidence="3" id="KW-1185">Reference proteome</keyword>
<name>A0ABP9PQ72_9ACTN</name>
<organism evidence="2 3">
    <name type="scientific">Nocardioides marinquilinus</name>
    <dbReference type="NCBI Taxonomy" id="1210400"/>
    <lineage>
        <taxon>Bacteria</taxon>
        <taxon>Bacillati</taxon>
        <taxon>Actinomycetota</taxon>
        <taxon>Actinomycetes</taxon>
        <taxon>Propionibacteriales</taxon>
        <taxon>Nocardioidaceae</taxon>
        <taxon>Nocardioides</taxon>
    </lineage>
</organism>
<protein>
    <submittedName>
        <fullName evidence="2">Uncharacterized protein</fullName>
    </submittedName>
</protein>
<reference evidence="3" key="1">
    <citation type="journal article" date="2019" name="Int. J. Syst. Evol. Microbiol.">
        <title>The Global Catalogue of Microorganisms (GCM) 10K type strain sequencing project: providing services to taxonomists for standard genome sequencing and annotation.</title>
        <authorList>
            <consortium name="The Broad Institute Genomics Platform"/>
            <consortium name="The Broad Institute Genome Sequencing Center for Infectious Disease"/>
            <person name="Wu L."/>
            <person name="Ma J."/>
        </authorList>
    </citation>
    <scope>NUCLEOTIDE SEQUENCE [LARGE SCALE GENOMIC DNA]</scope>
    <source>
        <strain evidence="3">JCM 18459</strain>
    </source>
</reference>
<feature type="region of interest" description="Disordered" evidence="1">
    <location>
        <begin position="1"/>
        <end position="108"/>
    </location>
</feature>
<dbReference type="EMBL" id="BAABKG010000003">
    <property type="protein sequence ID" value="GAA5150394.1"/>
    <property type="molecule type" value="Genomic_DNA"/>
</dbReference>
<evidence type="ECO:0000256" key="1">
    <source>
        <dbReference type="SAM" id="MobiDB-lite"/>
    </source>
</evidence>
<proteinExistence type="predicted"/>
<gene>
    <name evidence="2" type="ORF">GCM10023340_27430</name>
</gene>
<accession>A0ABP9PQ72</accession>
<sequence>MSRPGLAAELGIEAAKNPVRGARPCNRRARKGDATKEQALARAGGHTVADGAANTRRSEVRAEAQSNTAVEISRQAGPVDLSGPNDGAQGPCGPDPVRALLRDRPGSRPPRVLRCVGVRVVCGPDPLDAPWSRGSAVAGLAPRPSWTTPCVHPRLSVGSGRVLV</sequence>
<dbReference type="Proteomes" id="UP001500221">
    <property type="component" value="Unassembled WGS sequence"/>
</dbReference>